<reference evidence="2 3" key="1">
    <citation type="journal article" date="2015" name="Genome Announc.">
        <title>Complete Genome Sequence of the Rhizobacterium Pseudomonas trivialis Strain IHBB745 with Multiple Plant Growth-Promoting Activities and Tolerance to Desiccation and Alkalinity.</title>
        <authorList>
            <person name="Gulati A."/>
            <person name="Swarnkar M.K."/>
            <person name="Vyas P."/>
            <person name="Rahi P."/>
            <person name="Thakur R."/>
            <person name="Thakur N."/>
            <person name="Singh A.K."/>
        </authorList>
    </citation>
    <scope>NUCLEOTIDE SEQUENCE [LARGE SCALE GENOMIC DNA]</scope>
    <source>
        <strain evidence="3">745</strain>
    </source>
</reference>
<accession>A0A0H5ADE3</accession>
<dbReference type="InterPro" id="IPR008579">
    <property type="entry name" value="UGlyAH_Cupin_dom"/>
</dbReference>
<dbReference type="Pfam" id="PF05899">
    <property type="entry name" value="Cupin_3"/>
    <property type="match status" value="1"/>
</dbReference>
<organism evidence="2 3">
    <name type="scientific">Pseudomonas trivialis</name>
    <dbReference type="NCBI Taxonomy" id="200450"/>
    <lineage>
        <taxon>Bacteria</taxon>
        <taxon>Pseudomonadati</taxon>
        <taxon>Pseudomonadota</taxon>
        <taxon>Gammaproteobacteria</taxon>
        <taxon>Pseudomonadales</taxon>
        <taxon>Pseudomonadaceae</taxon>
        <taxon>Pseudomonas</taxon>
    </lineage>
</organism>
<proteinExistence type="predicted"/>
<dbReference type="InterPro" id="IPR011051">
    <property type="entry name" value="RmlC_Cupin_sf"/>
</dbReference>
<dbReference type="OrthoDB" id="9799053at2"/>
<gene>
    <name evidence="2" type="ORF">AA957_24635</name>
</gene>
<evidence type="ECO:0000259" key="1">
    <source>
        <dbReference type="Pfam" id="PF05899"/>
    </source>
</evidence>
<dbReference type="Gene3D" id="2.60.120.10">
    <property type="entry name" value="Jelly Rolls"/>
    <property type="match status" value="2"/>
</dbReference>
<dbReference type="SUPFAM" id="SSF51182">
    <property type="entry name" value="RmlC-like cupins"/>
    <property type="match status" value="1"/>
</dbReference>
<dbReference type="RefSeq" id="WP_049712484.1">
    <property type="nucleotide sequence ID" value="NZ_CP011507.1"/>
</dbReference>
<protein>
    <submittedName>
        <fullName evidence="2">Cupin</fullName>
    </submittedName>
</protein>
<dbReference type="AlphaFoldDB" id="A0A0H5ADE3"/>
<dbReference type="PANTHER" id="PTHR40943:SF1">
    <property type="entry name" value="CYTOPLASMIC PROTEIN"/>
    <property type="match status" value="1"/>
</dbReference>
<dbReference type="PANTHER" id="PTHR40943">
    <property type="entry name" value="CYTOPLASMIC PROTEIN-RELATED"/>
    <property type="match status" value="1"/>
</dbReference>
<name>A0A0H5ADE3_9PSED</name>
<reference evidence="3" key="2">
    <citation type="submission" date="2015-05" db="EMBL/GenBank/DDBJ databases">
        <authorList>
            <person name="Swarnkar M.K."/>
            <person name="Vyas P."/>
            <person name="Rahi P."/>
            <person name="Thakur R."/>
            <person name="Thakur N."/>
            <person name="Singh A.K."/>
            <person name="Gulati A."/>
        </authorList>
    </citation>
    <scope>NUCLEOTIDE SEQUENCE [LARGE SCALE GENOMIC DNA]</scope>
    <source>
        <strain evidence="3">745</strain>
    </source>
</reference>
<dbReference type="Proteomes" id="UP000036608">
    <property type="component" value="Chromosome"/>
</dbReference>
<dbReference type="EMBL" id="CP011507">
    <property type="protein sequence ID" value="AKS09169.1"/>
    <property type="molecule type" value="Genomic_DNA"/>
</dbReference>
<dbReference type="KEGG" id="ptv:AA957_24635"/>
<feature type="domain" description="(S)-ureidoglycine aminohydrolase cupin" evidence="1">
    <location>
        <begin position="167"/>
        <end position="234"/>
    </location>
</feature>
<evidence type="ECO:0000313" key="3">
    <source>
        <dbReference type="Proteomes" id="UP000036608"/>
    </source>
</evidence>
<dbReference type="PATRIC" id="fig|200450.3.peg.5058"/>
<sequence length="237" mass="25012">MSSPQILLLARADGSRVATSFNNAALSALDPFGDSRQLAWLGDDGVSAGLVQFSGEAVSEDFPHSETLVVHAGHVVLSSAEQTLELGVGASAVIGRGTHLTVQASDNSEWAFCALDLSDAPARPGLTFLDPYTLLNPSAAPEPAILIGPTPQCRALNLFDDPATELRIGLWDSTPYARQGRPHKLHELMHLLEGSVTLQDNAGIAVTVNPGDTVFVAKGAPCAWTSTVYVRKVYAVK</sequence>
<dbReference type="InterPro" id="IPR014710">
    <property type="entry name" value="RmlC-like_jellyroll"/>
</dbReference>
<evidence type="ECO:0000313" key="2">
    <source>
        <dbReference type="EMBL" id="AKS09169.1"/>
    </source>
</evidence>